<organism evidence="2 3">
    <name type="scientific">Plasmodium fragile</name>
    <dbReference type="NCBI Taxonomy" id="5857"/>
    <lineage>
        <taxon>Eukaryota</taxon>
        <taxon>Sar</taxon>
        <taxon>Alveolata</taxon>
        <taxon>Apicomplexa</taxon>
        <taxon>Aconoidasida</taxon>
        <taxon>Haemosporida</taxon>
        <taxon>Plasmodiidae</taxon>
        <taxon>Plasmodium</taxon>
        <taxon>Plasmodium (Plasmodium)</taxon>
    </lineage>
</organism>
<proteinExistence type="predicted"/>
<dbReference type="OMA" id="HKGDHHN"/>
<dbReference type="OrthoDB" id="45365at2759"/>
<feature type="compositionally biased region" description="Basic and acidic residues" evidence="1">
    <location>
        <begin position="131"/>
        <end position="144"/>
    </location>
</feature>
<accession>A0A0D9QRK1</accession>
<evidence type="ECO:0000313" key="2">
    <source>
        <dbReference type="EMBL" id="KJP89427.1"/>
    </source>
</evidence>
<protein>
    <submittedName>
        <fullName evidence="2">Uncharacterized protein</fullName>
    </submittedName>
</protein>
<name>A0A0D9QRK1_PLAFR</name>
<feature type="compositionally biased region" description="Low complexity" evidence="1">
    <location>
        <begin position="307"/>
        <end position="323"/>
    </location>
</feature>
<feature type="region of interest" description="Disordered" evidence="1">
    <location>
        <begin position="929"/>
        <end position="958"/>
    </location>
</feature>
<feature type="region of interest" description="Disordered" evidence="1">
    <location>
        <begin position="127"/>
        <end position="154"/>
    </location>
</feature>
<feature type="region of interest" description="Disordered" evidence="1">
    <location>
        <begin position="595"/>
        <end position="618"/>
    </location>
</feature>
<feature type="region of interest" description="Disordered" evidence="1">
    <location>
        <begin position="1050"/>
        <end position="1126"/>
    </location>
</feature>
<dbReference type="RefSeq" id="XP_012333937.1">
    <property type="nucleotide sequence ID" value="XM_012478514.1"/>
</dbReference>
<sequence length="1581" mass="182838">MTMEKKNAINCRSLHRANMIFATISNDNNYICIITYYENDYNLEMFSANNQMQKIFRKTIPDSINKVYINHSNRYICVTSKNGSVYIFDMKGNLVYKNEEMHCLYWRKSGAEREKIVPPKNGYYKRKRKKETSWTRADKEHQVKDNSPGENNTKRFKCDKIVKNENSVAPALNDNVKKTNSGKLTGAKNHLTWSGKNGDIKNRKQPISSNCIMKSEKNKNGPVLSGNVLKSGTTTRRYKSVGNENEGKKQTHGRVSTRQTSHCNMNNSSKQRTECGIYRPKKQRQKSGTHTDCDDQTNDNETHDNQTNDNQTNDNQTNDNQTNGGKMEEEHSDVSIKSNSPILGSYDLCLKKSVCDYFFSISSTNRIAKYGEKNELKSNAQYEKMPLEIVDIFWINIEKDNRNKCTENNGYYYLFSYFDSVHIMHSLDVGFNIICSMNLKIIFYKCNILNHVYKNINSYVELKNNIVQAFKKEFIKKCKAKKKYPCGHYVKWAKHNYHRTRMNNFNTSINRVNSVRDGLNAHSWGATESFSFPYHLDVKESIIKRIFNDLVIDIKQSYISNEQHYILVKYYVHVKGKYLRFSSLEPRSWRRPSESASLTSTISTSQAGNLAKKDSKPGRRHKKFNLKKIIMNREKAKQLTLPSHKYKMCLLGMQKCGDVEKEFKSVEKIVLYLLHSSNILQSIFHIYKQMSTMYSKFSEYKKMHKIYRSIVELNGHFKKFYYKDRTMVYFSKFIKNRRENFDENLYNLFFKENEKRDFARYYDVIKKMISDNTICCSCSKEKCLSGQVDAREQGKMLHQGKHIHWGDDPPLHEGTANGAISWTNTGGEVATENQVDAANGEFSEDCLKAHFGGTRRGVKKEDPFEENIKRGVLNSYEGGPSIGCVSGTIPCASGTTRCVSDMNGRLSSASGTLPPTGRPSKVMKKESKNVAQGMKSTTSCLQQMDTKKGTTARGQISSMKDSCGADSVELGKKGKSMSYRSQCGTSLCRSSSAKCYYNRVDGKDGSHGTTSSLRRGAIKNRGSNGFLRKGSGIALRQGVTNRLDKVVSTGVKRSCSSARSARSAQREACTHRLAKGKTAERPPRGDVANRGKEEREDSAQDTTEEKNGEDDDDDDDDDDLPLSEGELEEQFRRSRKFIVPRGQNICSSCELLVQKKTMHNFEKFELNYVIPPPKKKKKISDEEIYTSLIKDIYLMYSEQKCPLNLLLLLQEFSEKELQKCMTNFQMVLNYYEKVFLENINEHLINLHRIIWICKSLTDNMQVMLKTYRLDRIKKLQELIILCIRKFQKYFKLQTHLNIFLFLIELLLFISKNIYFEKFPHYKEAFSNYRNFDVEILKNYNSVKGNKKIHFNHFDQYLHNTQVKKQKLFLALCTIQHNLDKIFQSLNKRENNKFISVYNISILHFQSNHQFHYFTLSENNTKYDLARNSSSFDDVYVGQVVPSKVYPFHVCTCDRFSFVRIDTYYQCALRFKLIRRRAIGINLRPLTVLSVVVMSKNFFYIFTKHDKKLNITSLKVKYGHSKRNTLKRKGKAYCHNNLSVVKCSNLESYYPSANNFNLRLQKLCNSIIANCEPHTCLILQGL</sequence>
<feature type="compositionally biased region" description="Low complexity" evidence="1">
    <location>
        <begin position="1053"/>
        <end position="1063"/>
    </location>
</feature>
<dbReference type="Proteomes" id="UP000054561">
    <property type="component" value="Unassembled WGS sequence"/>
</dbReference>
<feature type="region of interest" description="Disordered" evidence="1">
    <location>
        <begin position="172"/>
        <end position="335"/>
    </location>
</feature>
<gene>
    <name evidence="2" type="ORF">AK88_00870</name>
</gene>
<evidence type="ECO:0000313" key="3">
    <source>
        <dbReference type="Proteomes" id="UP000054561"/>
    </source>
</evidence>
<dbReference type="EMBL" id="KQ001651">
    <property type="protein sequence ID" value="KJP89427.1"/>
    <property type="molecule type" value="Genomic_DNA"/>
</dbReference>
<dbReference type="InterPro" id="IPR036322">
    <property type="entry name" value="WD40_repeat_dom_sf"/>
</dbReference>
<evidence type="ECO:0000256" key="1">
    <source>
        <dbReference type="SAM" id="MobiDB-lite"/>
    </source>
</evidence>
<feature type="compositionally biased region" description="Polar residues" evidence="1">
    <location>
        <begin position="253"/>
        <end position="270"/>
    </location>
</feature>
<reference evidence="2 3" key="1">
    <citation type="submission" date="2014-03" db="EMBL/GenBank/DDBJ databases">
        <title>The Genome Sequence of Plasmodium fragile nilgiri.</title>
        <authorList>
            <consortium name="The Broad Institute Genomics Platform"/>
            <consortium name="The Broad Institute Genome Sequencing Center for Infectious Disease"/>
            <person name="Neafsey D."/>
            <person name="Duraisingh M."/>
            <person name="Young S.K."/>
            <person name="Zeng Q."/>
            <person name="Gargeya S."/>
            <person name="Abouelleil A."/>
            <person name="Alvarado L."/>
            <person name="Chapman S.B."/>
            <person name="Gainer-Dewar J."/>
            <person name="Goldberg J."/>
            <person name="Griggs A."/>
            <person name="Gujja S."/>
            <person name="Hansen M."/>
            <person name="Howarth C."/>
            <person name="Imamovic A."/>
            <person name="Larimer J."/>
            <person name="Pearson M."/>
            <person name="Poon T.W."/>
            <person name="Priest M."/>
            <person name="Roberts A."/>
            <person name="Saif S."/>
            <person name="Shea T."/>
            <person name="Sykes S."/>
            <person name="Wortman J."/>
            <person name="Nusbaum C."/>
            <person name="Birren B."/>
        </authorList>
    </citation>
    <scope>NUCLEOTIDE SEQUENCE [LARGE SCALE GENOMIC DNA]</scope>
    <source>
        <strain evidence="3">nilgiri</strain>
    </source>
</reference>
<dbReference type="GeneID" id="24266184"/>
<dbReference type="VEuPathDB" id="PlasmoDB:AK88_00870"/>
<keyword evidence="3" id="KW-1185">Reference proteome</keyword>
<dbReference type="SUPFAM" id="SSF50978">
    <property type="entry name" value="WD40 repeat-like"/>
    <property type="match status" value="1"/>
</dbReference>
<feature type="compositionally biased region" description="Polar residues" evidence="1">
    <location>
        <begin position="595"/>
        <end position="608"/>
    </location>
</feature>
<feature type="region of interest" description="Disordered" evidence="1">
    <location>
        <begin position="1000"/>
        <end position="1024"/>
    </location>
</feature>
<feature type="compositionally biased region" description="Basic and acidic residues" evidence="1">
    <location>
        <begin position="1077"/>
        <end position="1106"/>
    </location>
</feature>
<feature type="compositionally biased region" description="Acidic residues" evidence="1">
    <location>
        <begin position="1107"/>
        <end position="1126"/>
    </location>
</feature>
<feature type="compositionally biased region" description="Polar residues" evidence="1">
    <location>
        <begin position="934"/>
        <end position="944"/>
    </location>
</feature>